<proteinExistence type="predicted"/>
<dbReference type="Proteomes" id="UP000008810">
    <property type="component" value="Chromosome 4"/>
</dbReference>
<evidence type="ECO:0000313" key="1">
    <source>
        <dbReference type="EMBL" id="KQJ90970.1"/>
    </source>
</evidence>
<accession>I1IRP8</accession>
<dbReference type="PANTHER" id="PTHR33450:SF6">
    <property type="entry name" value="OS09G0511200 PROTEIN"/>
    <property type="match status" value="1"/>
</dbReference>
<reference evidence="2" key="3">
    <citation type="submission" date="2018-08" db="UniProtKB">
        <authorList>
            <consortium name="EnsemblPlants"/>
        </authorList>
    </citation>
    <scope>IDENTIFICATION</scope>
    <source>
        <strain evidence="2">cv. Bd21</strain>
    </source>
</reference>
<dbReference type="InterPro" id="IPR008480">
    <property type="entry name" value="DUF761_pln"/>
</dbReference>
<dbReference type="GeneID" id="100823110"/>
<organism evidence="1">
    <name type="scientific">Brachypodium distachyon</name>
    <name type="common">Purple false brome</name>
    <name type="synonym">Trachynia distachya</name>
    <dbReference type="NCBI Taxonomy" id="15368"/>
    <lineage>
        <taxon>Eukaryota</taxon>
        <taxon>Viridiplantae</taxon>
        <taxon>Streptophyta</taxon>
        <taxon>Embryophyta</taxon>
        <taxon>Tracheophyta</taxon>
        <taxon>Spermatophyta</taxon>
        <taxon>Magnoliopsida</taxon>
        <taxon>Liliopsida</taxon>
        <taxon>Poales</taxon>
        <taxon>Poaceae</taxon>
        <taxon>BOP clade</taxon>
        <taxon>Pooideae</taxon>
        <taxon>Stipodae</taxon>
        <taxon>Brachypodieae</taxon>
        <taxon>Brachypodium</taxon>
    </lineage>
</organism>
<dbReference type="EMBL" id="CM000883">
    <property type="protein sequence ID" value="KQJ90970.1"/>
    <property type="molecule type" value="Genomic_DNA"/>
</dbReference>
<dbReference type="Gramene" id="KQJ90970">
    <property type="protein sequence ID" value="KQJ90970"/>
    <property type="gene ID" value="BRADI_4g34900v3"/>
</dbReference>
<gene>
    <name evidence="2" type="primary">LOC100823110</name>
    <name evidence="1" type="ORF">BRADI_4g34900v3</name>
</gene>
<keyword evidence="3" id="KW-1185">Reference proteome</keyword>
<dbReference type="STRING" id="15368.I1IRP8"/>
<evidence type="ECO:0000313" key="3">
    <source>
        <dbReference type="Proteomes" id="UP000008810"/>
    </source>
</evidence>
<dbReference type="EnsemblPlants" id="KQJ90970">
    <property type="protein sequence ID" value="KQJ90970"/>
    <property type="gene ID" value="BRADI_4g34900v3"/>
</dbReference>
<dbReference type="OMA" id="MFEEDYH"/>
<dbReference type="eggNOG" id="ENOG502R3FS">
    <property type="taxonomic scope" value="Eukaryota"/>
</dbReference>
<dbReference type="OrthoDB" id="662547at2759"/>
<name>I1IRP8_BRADI</name>
<evidence type="ECO:0000313" key="2">
    <source>
        <dbReference type="EnsemblPlants" id="KQJ90970"/>
    </source>
</evidence>
<reference evidence="1 2" key="1">
    <citation type="journal article" date="2010" name="Nature">
        <title>Genome sequencing and analysis of the model grass Brachypodium distachyon.</title>
        <authorList>
            <consortium name="International Brachypodium Initiative"/>
        </authorList>
    </citation>
    <scope>NUCLEOTIDE SEQUENCE [LARGE SCALE GENOMIC DNA]</scope>
    <source>
        <strain evidence="1 2">Bd21</strain>
    </source>
</reference>
<dbReference type="FunCoup" id="I1IRP8">
    <property type="interactions" value="382"/>
</dbReference>
<dbReference type="AlphaFoldDB" id="I1IRP8"/>
<dbReference type="PANTHER" id="PTHR33450">
    <property type="entry name" value="EMB|CAB67623.1-RELATED"/>
    <property type="match status" value="1"/>
</dbReference>
<dbReference type="Pfam" id="PF05553">
    <property type="entry name" value="DUF761"/>
    <property type="match status" value="1"/>
</dbReference>
<dbReference type="RefSeq" id="XP_003578410.1">
    <property type="nucleotide sequence ID" value="XM_003578362.4"/>
</dbReference>
<sequence length="185" mass="20765">MKIAKAPGLLKKAAALCKSKTGVLTARLLLLASPRRRMATAGAISHRIHAVMVANREKARACDRTLVLRRDEAKPATVDFSHQLALFDTEEYGHGGCPDWTLHPIFNDDGGSSCSYTEEDYEVDGDDEDAEELLLDASEDDEPSVMDVIRSNREIEGVEFNMEEEIDQAADMFIRRFRERMNQSF</sequence>
<dbReference type="HOGENOM" id="CLU_099225_1_0_1"/>
<reference evidence="1" key="2">
    <citation type="submission" date="2017-06" db="EMBL/GenBank/DDBJ databases">
        <title>WGS assembly of Brachypodium distachyon.</title>
        <authorList>
            <consortium name="The International Brachypodium Initiative"/>
            <person name="Lucas S."/>
            <person name="Harmon-Smith M."/>
            <person name="Lail K."/>
            <person name="Tice H."/>
            <person name="Grimwood J."/>
            <person name="Bruce D."/>
            <person name="Barry K."/>
            <person name="Shu S."/>
            <person name="Lindquist E."/>
            <person name="Wang M."/>
            <person name="Pitluck S."/>
            <person name="Vogel J.P."/>
            <person name="Garvin D.F."/>
            <person name="Mockler T.C."/>
            <person name="Schmutz J."/>
            <person name="Rokhsar D."/>
            <person name="Bevan M.W."/>
        </authorList>
    </citation>
    <scope>NUCLEOTIDE SEQUENCE</scope>
    <source>
        <strain evidence="1">Bd21</strain>
    </source>
</reference>
<dbReference type="KEGG" id="bdi:100823110"/>
<protein>
    <submittedName>
        <fullName evidence="1 2">Uncharacterized protein</fullName>
    </submittedName>
</protein>